<organism evidence="1 2">
    <name type="scientific">Nostoc flagelliforme FACHB-838</name>
    <dbReference type="NCBI Taxonomy" id="2692904"/>
    <lineage>
        <taxon>Bacteria</taxon>
        <taxon>Bacillati</taxon>
        <taxon>Cyanobacteriota</taxon>
        <taxon>Cyanophyceae</taxon>
        <taxon>Nostocales</taxon>
        <taxon>Nostocaceae</taxon>
        <taxon>Nostoc</taxon>
    </lineage>
</organism>
<accession>A0ABR8DV65</accession>
<evidence type="ECO:0000313" key="1">
    <source>
        <dbReference type="EMBL" id="MBD2533342.1"/>
    </source>
</evidence>
<protein>
    <submittedName>
        <fullName evidence="1">Uncharacterized protein</fullName>
    </submittedName>
</protein>
<keyword evidence="2" id="KW-1185">Reference proteome</keyword>
<proteinExistence type="predicted"/>
<gene>
    <name evidence="1" type="ORF">H6G97_28770</name>
</gene>
<reference evidence="1 2" key="1">
    <citation type="journal article" date="2020" name="ISME J.">
        <title>Comparative genomics reveals insights into cyanobacterial evolution and habitat adaptation.</title>
        <authorList>
            <person name="Chen M.Y."/>
            <person name="Teng W.K."/>
            <person name="Zhao L."/>
            <person name="Hu C.X."/>
            <person name="Zhou Y.K."/>
            <person name="Han B.P."/>
            <person name="Song L.R."/>
            <person name="Shu W.S."/>
        </authorList>
    </citation>
    <scope>NUCLEOTIDE SEQUENCE [LARGE SCALE GENOMIC DNA]</scope>
    <source>
        <strain evidence="1 2">FACHB-838</strain>
    </source>
</reference>
<dbReference type="Proteomes" id="UP000623440">
    <property type="component" value="Unassembled WGS sequence"/>
</dbReference>
<sequence length="74" mass="7990">MDINQRKFNSQIEITDLISGGVQNAFARRNQVSNAKEPLLAFSEEEAKGIIGGQVAKLDFTTCGMVSCDPSVLS</sequence>
<evidence type="ECO:0000313" key="2">
    <source>
        <dbReference type="Proteomes" id="UP000623440"/>
    </source>
</evidence>
<name>A0ABR8DV65_9NOSO</name>
<dbReference type="EMBL" id="JACJSI010000092">
    <property type="protein sequence ID" value="MBD2533342.1"/>
    <property type="molecule type" value="Genomic_DNA"/>
</dbReference>
<comment type="caution">
    <text evidence="1">The sequence shown here is derived from an EMBL/GenBank/DDBJ whole genome shotgun (WGS) entry which is preliminary data.</text>
</comment>